<evidence type="ECO:0000313" key="1">
    <source>
        <dbReference type="EMBL" id="GAK54263.1"/>
    </source>
</evidence>
<sequence length="339" mass="39011">MRLYGYWKLIALSFCVKRDLTERNPMQLAPAPLFRDPIYDGAADPVIIWNHQERAWWLLYTNRRANVPCQGVAWVHGTDIGIASSADAGRTWTYRGILEGLTYGQGRNTYWAPEIFWHDGLYHAFVSYVPGIPRDWSAPRFILHYISADLWRWQFDRKLALSSEKVIDACVFPLPAGGWRMWYKDEAHDSHTFAADSLDLSEWTVRGEAIADCPHEGPNVFRWKDTYWMIVDTWSGQGVYRSDDLDHWTRQGTILAESGQRKDDGGNGLHADVFVNGDRAFIFYFTHPERTPGETFGFDDTHPYSAKRTSLQVAELDFRDGILCCNRDNAFDFTLLPPA</sequence>
<dbReference type="InterPro" id="IPR023296">
    <property type="entry name" value="Glyco_hydro_beta-prop_sf"/>
</dbReference>
<gene>
    <name evidence="1" type="ORF">U14_05542</name>
</gene>
<proteinExistence type="predicted"/>
<dbReference type="EMBL" id="DF820461">
    <property type="protein sequence ID" value="GAK54263.1"/>
    <property type="molecule type" value="Genomic_DNA"/>
</dbReference>
<keyword evidence="1" id="KW-0378">Hydrolase</keyword>
<dbReference type="HOGENOM" id="CLU_893348_0_0_0"/>
<dbReference type="GO" id="GO:0016787">
    <property type="term" value="F:hydrolase activity"/>
    <property type="evidence" value="ECO:0007669"/>
    <property type="project" value="UniProtKB-KW"/>
</dbReference>
<dbReference type="AlphaFoldDB" id="A0A081BS82"/>
<organism evidence="1">
    <name type="scientific">Candidatus Moduliflexus flocculans</name>
    <dbReference type="NCBI Taxonomy" id="1499966"/>
    <lineage>
        <taxon>Bacteria</taxon>
        <taxon>Candidatus Moduliflexota</taxon>
        <taxon>Candidatus Moduliflexia</taxon>
        <taxon>Candidatus Moduliflexales</taxon>
        <taxon>Candidatus Moduliflexaceae</taxon>
    </lineage>
</organism>
<keyword evidence="2" id="KW-1185">Reference proteome</keyword>
<accession>A0A081BS82</accession>
<dbReference type="CDD" id="cd08984">
    <property type="entry name" value="GH43-like"/>
    <property type="match status" value="1"/>
</dbReference>
<dbReference type="Proteomes" id="UP000030700">
    <property type="component" value="Unassembled WGS sequence"/>
</dbReference>
<name>A0A081BS82_9BACT</name>
<dbReference type="STRING" id="1499966.U14_05542"/>
<protein>
    <submittedName>
        <fullName evidence="1">Glycosyl hydrolase family 32 domain protein</fullName>
    </submittedName>
</protein>
<dbReference type="Gene3D" id="2.115.10.20">
    <property type="entry name" value="Glycosyl hydrolase domain, family 43"/>
    <property type="match status" value="1"/>
</dbReference>
<evidence type="ECO:0000313" key="2">
    <source>
        <dbReference type="Proteomes" id="UP000030700"/>
    </source>
</evidence>
<dbReference type="SUPFAM" id="SSF75005">
    <property type="entry name" value="Arabinanase/levansucrase/invertase"/>
    <property type="match status" value="1"/>
</dbReference>
<reference evidence="1" key="1">
    <citation type="journal article" date="2015" name="PeerJ">
        <title>First genomic representation of candidate bacterial phylum KSB3 points to enhanced environmental sensing as a trigger of wastewater bulking.</title>
        <authorList>
            <person name="Sekiguchi Y."/>
            <person name="Ohashi A."/>
            <person name="Parks D.H."/>
            <person name="Yamauchi T."/>
            <person name="Tyson G.W."/>
            <person name="Hugenholtz P."/>
        </authorList>
    </citation>
    <scope>NUCLEOTIDE SEQUENCE [LARGE SCALE GENOMIC DNA]</scope>
</reference>